<dbReference type="SUPFAM" id="SSF51556">
    <property type="entry name" value="Metallo-dependent hydrolases"/>
    <property type="match status" value="1"/>
</dbReference>
<dbReference type="PANTHER" id="PTHR11113">
    <property type="entry name" value="N-ACETYLGLUCOSAMINE-6-PHOSPHATE DEACETYLASE"/>
    <property type="match status" value="1"/>
</dbReference>
<dbReference type="RefSeq" id="WP_275633057.1">
    <property type="nucleotide sequence ID" value="NZ_JARGYD010000004.1"/>
</dbReference>
<evidence type="ECO:0000313" key="8">
    <source>
        <dbReference type="Proteomes" id="UP001595632"/>
    </source>
</evidence>
<keyword evidence="3 5" id="KW-0378">Hydrolase</keyword>
<keyword evidence="2" id="KW-0479">Metal-binding</keyword>
<dbReference type="EMBL" id="JBHRTB010000010">
    <property type="protein sequence ID" value="MFC3143078.1"/>
    <property type="molecule type" value="Genomic_DNA"/>
</dbReference>
<dbReference type="InterPro" id="IPR006680">
    <property type="entry name" value="Amidohydro-rel"/>
</dbReference>
<dbReference type="Gene3D" id="2.30.40.10">
    <property type="entry name" value="Urease, subunit C, domain 1"/>
    <property type="match status" value="1"/>
</dbReference>
<gene>
    <name evidence="7" type="ORF">ACFOGP_10180</name>
</gene>
<keyword evidence="8" id="KW-1185">Reference proteome</keyword>
<accession>A0ABV7GS01</accession>
<dbReference type="GO" id="GO:0008448">
    <property type="term" value="F:N-acetylglucosamine-6-phosphate deacetylase activity"/>
    <property type="evidence" value="ECO:0007669"/>
    <property type="project" value="UniProtKB-EC"/>
</dbReference>
<dbReference type="InterPro" id="IPR032466">
    <property type="entry name" value="Metal_Hydrolase"/>
</dbReference>
<dbReference type="InterPro" id="IPR003764">
    <property type="entry name" value="GlcNAc_6-P_deAcase"/>
</dbReference>
<organism evidence="7 8">
    <name type="scientific">Psychromarinibacter halotolerans</name>
    <dbReference type="NCBI Taxonomy" id="1775175"/>
    <lineage>
        <taxon>Bacteria</taxon>
        <taxon>Pseudomonadati</taxon>
        <taxon>Pseudomonadota</taxon>
        <taxon>Alphaproteobacteria</taxon>
        <taxon>Rhodobacterales</taxon>
        <taxon>Paracoccaceae</taxon>
        <taxon>Psychromarinibacter</taxon>
    </lineage>
</organism>
<evidence type="ECO:0000256" key="2">
    <source>
        <dbReference type="ARBA" id="ARBA00022723"/>
    </source>
</evidence>
<keyword evidence="4 5" id="KW-0119">Carbohydrate metabolism</keyword>
<name>A0ABV7GS01_9RHOB</name>
<evidence type="ECO:0000313" key="7">
    <source>
        <dbReference type="EMBL" id="MFC3143078.1"/>
    </source>
</evidence>
<protein>
    <submittedName>
        <fullName evidence="7">N-acetylglucosamine-6-phosphate deacetylase</fullName>
        <ecNumber evidence="7">3.5.1.25</ecNumber>
    </submittedName>
</protein>
<dbReference type="Pfam" id="PF01979">
    <property type="entry name" value="Amidohydro_1"/>
    <property type="match status" value="1"/>
</dbReference>
<comment type="similarity">
    <text evidence="1 5">Belongs to the metallo-dependent hydrolases superfamily. NagA family.</text>
</comment>
<dbReference type="Proteomes" id="UP001595632">
    <property type="component" value="Unassembled WGS sequence"/>
</dbReference>
<evidence type="ECO:0000256" key="3">
    <source>
        <dbReference type="ARBA" id="ARBA00022801"/>
    </source>
</evidence>
<feature type="domain" description="Amidohydrolase-related" evidence="6">
    <location>
        <begin position="45"/>
        <end position="347"/>
    </location>
</feature>
<evidence type="ECO:0000259" key="6">
    <source>
        <dbReference type="Pfam" id="PF01979"/>
    </source>
</evidence>
<evidence type="ECO:0000256" key="5">
    <source>
        <dbReference type="PIRNR" id="PIRNR038994"/>
    </source>
</evidence>
<dbReference type="InterPro" id="IPR011059">
    <property type="entry name" value="Metal-dep_hydrolase_composite"/>
</dbReference>
<comment type="caution">
    <text evidence="7">The sequence shown here is derived from an EMBL/GenBank/DDBJ whole genome shotgun (WGS) entry which is preliminary data.</text>
</comment>
<proteinExistence type="inferred from homology"/>
<evidence type="ECO:0000256" key="1">
    <source>
        <dbReference type="ARBA" id="ARBA00010716"/>
    </source>
</evidence>
<dbReference type="EC" id="3.5.1.25" evidence="7"/>
<dbReference type="PANTHER" id="PTHR11113:SF14">
    <property type="entry name" value="N-ACETYLGLUCOSAMINE-6-PHOSPHATE DEACETYLASE"/>
    <property type="match status" value="1"/>
</dbReference>
<sequence>MRIGARYLWSDGRLCEQAVLKIEDGKVVSCGPRNGGPVDREVHLAMPACTDLQVNGGGGVMVNDAKGADGLRTIAAAHRALGTGWIMPTVITDAPEVLADAVEAAIETAGEPGLLGLHIEGPHLAERRRGTHATRYIRPLDRATVDHARALKAAGLQVIVTLAPELADPALLAELVDTGAVVSAGHSGADLPQARAAFDAGVTCVTHLFNAMDQMSSRAPGLLGAAIDSEVYCGIIADGLHVTPEMLRIALRGRPSTGLTFVVSDAMATVGGPDSFWLYGNEIRAVDGHLINAEGAFAGAHIDMVTSLANLLTFGIPLAQAIPMVTDIPRKVLGLPPQSICDGWSADDLLLLDAEMKPAA</sequence>
<dbReference type="Gene3D" id="3.20.20.140">
    <property type="entry name" value="Metal-dependent hydrolases"/>
    <property type="match status" value="1"/>
</dbReference>
<dbReference type="PIRSF" id="PIRSF038994">
    <property type="entry name" value="NagA"/>
    <property type="match status" value="1"/>
</dbReference>
<evidence type="ECO:0000256" key="4">
    <source>
        <dbReference type="ARBA" id="ARBA00023277"/>
    </source>
</evidence>
<reference evidence="8" key="1">
    <citation type="journal article" date="2019" name="Int. J. Syst. Evol. Microbiol.">
        <title>The Global Catalogue of Microorganisms (GCM) 10K type strain sequencing project: providing services to taxonomists for standard genome sequencing and annotation.</title>
        <authorList>
            <consortium name="The Broad Institute Genomics Platform"/>
            <consortium name="The Broad Institute Genome Sequencing Center for Infectious Disease"/>
            <person name="Wu L."/>
            <person name="Ma J."/>
        </authorList>
    </citation>
    <scope>NUCLEOTIDE SEQUENCE [LARGE SCALE GENOMIC DNA]</scope>
    <source>
        <strain evidence="8">KCTC 52366</strain>
    </source>
</reference>